<evidence type="ECO:0000313" key="4">
    <source>
        <dbReference type="EMBL" id="NYJ21997.1"/>
    </source>
</evidence>
<dbReference type="PANTHER" id="PTHR44154:SF1">
    <property type="entry name" value="QUINONE OXIDOREDUCTASE"/>
    <property type="match status" value="1"/>
</dbReference>
<dbReference type="CDD" id="cd08253">
    <property type="entry name" value="zeta_crystallin"/>
    <property type="match status" value="1"/>
</dbReference>
<dbReference type="Pfam" id="PF08240">
    <property type="entry name" value="ADH_N"/>
    <property type="match status" value="1"/>
</dbReference>
<feature type="region of interest" description="Disordered" evidence="2">
    <location>
        <begin position="42"/>
        <end position="64"/>
    </location>
</feature>
<dbReference type="InterPro" id="IPR020843">
    <property type="entry name" value="ER"/>
</dbReference>
<feature type="domain" description="Enoyl reductase (ER)" evidence="3">
    <location>
        <begin position="10"/>
        <end position="336"/>
    </location>
</feature>
<evidence type="ECO:0000256" key="2">
    <source>
        <dbReference type="SAM" id="MobiDB-lite"/>
    </source>
</evidence>
<feature type="region of interest" description="Disordered" evidence="2">
    <location>
        <begin position="1"/>
        <end position="27"/>
    </location>
</feature>
<sequence>MKAVSYTSTGDSDVLTLGERPEPHPGAGEVRVRIHVSGVNPTDWKARQGAGPAELPRPQVPNQDGAGVVDEVGDGVTGLRPGDRVWVWDAAYQRPDGTAQELVVLPEDHVVPLPEGVSFDVGASLGIPALTAHRALTAYEQAPGELAPGSLDGRTVLVQGGAGAVGHAAIQLAVWAGATVIATVSSHEKAELARAAGAHHVVNYREPDTAEAIGALAPRGVDIIVEVNATANAELDAKVAAGNATIAVYADAPGSTEVTMPIRPSMQKNLRWQFVLTYTVAPAAKAAAVRAVSAAVAAGALPVGTEHGLPLTRFPLEETAKAHDAVKDGAVGKVLIDVA</sequence>
<dbReference type="Gene3D" id="3.90.180.10">
    <property type="entry name" value="Medium-chain alcohol dehydrogenases, catalytic domain"/>
    <property type="match status" value="1"/>
</dbReference>
<reference evidence="4 5" key="1">
    <citation type="submission" date="2020-07" db="EMBL/GenBank/DDBJ databases">
        <title>Sequencing the genomes of 1000 actinobacteria strains.</title>
        <authorList>
            <person name="Klenk H.-P."/>
        </authorList>
    </citation>
    <scope>NUCLEOTIDE SEQUENCE [LARGE SCALE GENOMIC DNA]</scope>
    <source>
        <strain evidence="4 5">DSM 15165</strain>
    </source>
</reference>
<organism evidence="4 5">
    <name type="scientific">Leifsonia shinshuensis</name>
    <dbReference type="NCBI Taxonomy" id="150026"/>
    <lineage>
        <taxon>Bacteria</taxon>
        <taxon>Bacillati</taxon>
        <taxon>Actinomycetota</taxon>
        <taxon>Actinomycetes</taxon>
        <taxon>Micrococcales</taxon>
        <taxon>Microbacteriaceae</taxon>
        <taxon>Leifsonia</taxon>
    </lineage>
</organism>
<dbReference type="InterPro" id="IPR051603">
    <property type="entry name" value="Zinc-ADH_QOR/CCCR"/>
</dbReference>
<keyword evidence="4" id="KW-0560">Oxidoreductase</keyword>
<accession>A0A853CMW5</accession>
<dbReference type="SUPFAM" id="SSF51735">
    <property type="entry name" value="NAD(P)-binding Rossmann-fold domains"/>
    <property type="match status" value="1"/>
</dbReference>
<gene>
    <name evidence="4" type="ORF">HNR13_000284</name>
</gene>
<evidence type="ECO:0000256" key="1">
    <source>
        <dbReference type="ARBA" id="ARBA00022857"/>
    </source>
</evidence>
<dbReference type="Proteomes" id="UP000578352">
    <property type="component" value="Unassembled WGS sequence"/>
</dbReference>
<dbReference type="SUPFAM" id="SSF50129">
    <property type="entry name" value="GroES-like"/>
    <property type="match status" value="1"/>
</dbReference>
<dbReference type="InterPro" id="IPR036291">
    <property type="entry name" value="NAD(P)-bd_dom_sf"/>
</dbReference>
<dbReference type="Pfam" id="PF00107">
    <property type="entry name" value="ADH_zinc_N"/>
    <property type="match status" value="1"/>
</dbReference>
<dbReference type="GO" id="GO:0003960">
    <property type="term" value="F:quinone reductase (NADPH) activity"/>
    <property type="evidence" value="ECO:0007669"/>
    <property type="project" value="UniProtKB-EC"/>
</dbReference>
<keyword evidence="1" id="KW-0521">NADP</keyword>
<dbReference type="SMART" id="SM00829">
    <property type="entry name" value="PKS_ER"/>
    <property type="match status" value="1"/>
</dbReference>
<dbReference type="EMBL" id="JACCFL010000001">
    <property type="protein sequence ID" value="NYJ21997.1"/>
    <property type="molecule type" value="Genomic_DNA"/>
</dbReference>
<dbReference type="InterPro" id="IPR013149">
    <property type="entry name" value="ADH-like_C"/>
</dbReference>
<dbReference type="EC" id="1.6.5.5" evidence="4"/>
<evidence type="ECO:0000259" key="3">
    <source>
        <dbReference type="SMART" id="SM00829"/>
    </source>
</evidence>
<feature type="compositionally biased region" description="Polar residues" evidence="2">
    <location>
        <begin position="1"/>
        <end position="11"/>
    </location>
</feature>
<dbReference type="AlphaFoldDB" id="A0A853CMW5"/>
<comment type="caution">
    <text evidence="4">The sequence shown here is derived from an EMBL/GenBank/DDBJ whole genome shotgun (WGS) entry which is preliminary data.</text>
</comment>
<dbReference type="PANTHER" id="PTHR44154">
    <property type="entry name" value="QUINONE OXIDOREDUCTASE"/>
    <property type="match status" value="1"/>
</dbReference>
<dbReference type="Gene3D" id="3.40.50.720">
    <property type="entry name" value="NAD(P)-binding Rossmann-like Domain"/>
    <property type="match status" value="1"/>
</dbReference>
<dbReference type="InterPro" id="IPR011032">
    <property type="entry name" value="GroES-like_sf"/>
</dbReference>
<dbReference type="InterPro" id="IPR013154">
    <property type="entry name" value="ADH-like_N"/>
</dbReference>
<proteinExistence type="predicted"/>
<protein>
    <submittedName>
        <fullName evidence="4">NADPH2:quinone reductase</fullName>
        <ecNumber evidence="4">1.6.5.5</ecNumber>
    </submittedName>
</protein>
<evidence type="ECO:0000313" key="5">
    <source>
        <dbReference type="Proteomes" id="UP000578352"/>
    </source>
</evidence>
<name>A0A853CMW5_9MICO</name>
<dbReference type="RefSeq" id="WP_179604104.1">
    <property type="nucleotide sequence ID" value="NZ_BAABEH010000001.1"/>
</dbReference>